<keyword evidence="2" id="KW-0805">Transcription regulation</keyword>
<proteinExistence type="predicted"/>
<comment type="function">
    <text evidence="1">Putative transcription factor.</text>
</comment>
<organism evidence="9 10">
    <name type="scientific">Acanthamoeba castellanii (strain ATCC 30010 / Neff)</name>
    <dbReference type="NCBI Taxonomy" id="1257118"/>
    <lineage>
        <taxon>Eukaryota</taxon>
        <taxon>Amoebozoa</taxon>
        <taxon>Discosea</taxon>
        <taxon>Longamoebia</taxon>
        <taxon>Centramoebida</taxon>
        <taxon>Acanthamoebidae</taxon>
        <taxon>Acanthamoeba</taxon>
    </lineage>
</organism>
<dbReference type="Proteomes" id="UP000011083">
    <property type="component" value="Unassembled WGS sequence"/>
</dbReference>
<dbReference type="VEuPathDB" id="AmoebaDB:ACA1_234580"/>
<dbReference type="PROSITE" id="PS51519">
    <property type="entry name" value="RWP_RK"/>
    <property type="match status" value="1"/>
</dbReference>
<dbReference type="GO" id="GO:0003700">
    <property type="term" value="F:DNA-binding transcription factor activity"/>
    <property type="evidence" value="ECO:0007669"/>
    <property type="project" value="InterPro"/>
</dbReference>
<evidence type="ECO:0000256" key="4">
    <source>
        <dbReference type="ARBA" id="ARBA00023125"/>
    </source>
</evidence>
<keyword evidence="5" id="KW-0804">Transcription</keyword>
<dbReference type="PANTHER" id="PTHR46373:SF2">
    <property type="entry name" value="RWP-RK DOMAIN-CONTAINING PROTEIN"/>
    <property type="match status" value="1"/>
</dbReference>
<feature type="region of interest" description="Disordered" evidence="7">
    <location>
        <begin position="360"/>
        <end position="385"/>
    </location>
</feature>
<evidence type="ECO:0000256" key="2">
    <source>
        <dbReference type="ARBA" id="ARBA00023015"/>
    </source>
</evidence>
<sequence length="413" mass="43918">MPHSQDIGLEQLTKYFHLPINAVAKELGVCATVLKKICRKNGIPRWPHRKIKSLDKMIGSLQAISPKSPEDEERIKQEIAALVNKKRYLITNPNSLVKIKKTHTTSTSTKGTKRKNAKQELPSDAASEESELSPAFLDADILDWDGVSTWQAPPFTDADLASVPYDSPLGRALLMRPYPLDQLPRILSAVQPPHTSSSSSSSRPHPHHMAMPGGGPVSFSPFSPHTMGPRMSAFSAKLPDIGVAESAPVTLASGGEDGAAGMSLAGKLDVLEPNVLHPSVNPLPFTTQYGIHPITQTLHQHVAGGSEWRDTLPPWYSDEYSSRAILGLPADFGTTAMATAAAAAVVPTSVVPAVDHLAVGDLPSSEHHPDDPDEASGAASQADDATTAQSFLVAGSEGSGTDIADTSIFDHLL</sequence>
<evidence type="ECO:0000256" key="6">
    <source>
        <dbReference type="ARBA" id="ARBA00023242"/>
    </source>
</evidence>
<dbReference type="RefSeq" id="XP_004341064.1">
    <property type="nucleotide sequence ID" value="XM_004341016.1"/>
</dbReference>
<dbReference type="GeneID" id="14919770"/>
<accession>L8H164</accession>
<evidence type="ECO:0000256" key="1">
    <source>
        <dbReference type="ARBA" id="ARBA00004049"/>
    </source>
</evidence>
<evidence type="ECO:0000256" key="3">
    <source>
        <dbReference type="ARBA" id="ARBA00023054"/>
    </source>
</evidence>
<dbReference type="AlphaFoldDB" id="L8H164"/>
<name>L8H164_ACACF</name>
<dbReference type="InterPro" id="IPR003035">
    <property type="entry name" value="RWP-RK_dom"/>
</dbReference>
<keyword evidence="4" id="KW-0238">DNA-binding</keyword>
<protein>
    <submittedName>
        <fullName evidence="9">RWPRK domain containing protein</fullName>
    </submittedName>
</protein>
<dbReference type="STRING" id="1257118.L8H164"/>
<keyword evidence="10" id="KW-1185">Reference proteome</keyword>
<dbReference type="OrthoDB" id="6270329at2759"/>
<gene>
    <name evidence="9" type="ORF">ACA1_234580</name>
</gene>
<evidence type="ECO:0000256" key="7">
    <source>
        <dbReference type="SAM" id="MobiDB-lite"/>
    </source>
</evidence>
<keyword evidence="6" id="KW-0539">Nucleus</keyword>
<evidence type="ECO:0000259" key="8">
    <source>
        <dbReference type="PROSITE" id="PS51519"/>
    </source>
</evidence>
<feature type="region of interest" description="Disordered" evidence="7">
    <location>
        <begin position="190"/>
        <end position="222"/>
    </location>
</feature>
<reference evidence="9 10" key="1">
    <citation type="journal article" date="2013" name="Genome Biol.">
        <title>Genome of Acanthamoeba castellanii highlights extensive lateral gene transfer and early evolution of tyrosine kinase signaling.</title>
        <authorList>
            <person name="Clarke M."/>
            <person name="Lohan A.J."/>
            <person name="Liu B."/>
            <person name="Lagkouvardos I."/>
            <person name="Roy S."/>
            <person name="Zafar N."/>
            <person name="Bertelli C."/>
            <person name="Schilde C."/>
            <person name="Kianianmomeni A."/>
            <person name="Burglin T.R."/>
            <person name="Frech C."/>
            <person name="Turcotte B."/>
            <person name="Kopec K.O."/>
            <person name="Synnott J.M."/>
            <person name="Choo C."/>
            <person name="Paponov I."/>
            <person name="Finkler A."/>
            <person name="Soon Heng Tan C."/>
            <person name="Hutchins A.P."/>
            <person name="Weinmeier T."/>
            <person name="Rattei T."/>
            <person name="Chu J.S."/>
            <person name="Gimenez G."/>
            <person name="Irimia M."/>
            <person name="Rigden D.J."/>
            <person name="Fitzpatrick D.A."/>
            <person name="Lorenzo-Morales J."/>
            <person name="Bateman A."/>
            <person name="Chiu C.H."/>
            <person name="Tang P."/>
            <person name="Hegemann P."/>
            <person name="Fromm H."/>
            <person name="Raoult D."/>
            <person name="Greub G."/>
            <person name="Miranda-Saavedra D."/>
            <person name="Chen N."/>
            <person name="Nash P."/>
            <person name="Ginger M.L."/>
            <person name="Horn M."/>
            <person name="Schaap P."/>
            <person name="Caler L."/>
            <person name="Loftus B."/>
        </authorList>
    </citation>
    <scope>NUCLEOTIDE SEQUENCE [LARGE SCALE GENOMIC DNA]</scope>
    <source>
        <strain evidence="9 10">Neff</strain>
    </source>
</reference>
<feature type="domain" description="RWP-RK" evidence="8">
    <location>
        <begin position="1"/>
        <end position="74"/>
    </location>
</feature>
<dbReference type="InterPro" id="IPR044607">
    <property type="entry name" value="RKD-like"/>
</dbReference>
<dbReference type="PANTHER" id="PTHR46373">
    <property type="entry name" value="PROTEIN RKD4"/>
    <property type="match status" value="1"/>
</dbReference>
<dbReference type="KEGG" id="acan:ACA1_234580"/>
<dbReference type="EMBL" id="KB007939">
    <property type="protein sequence ID" value="ELR19000.1"/>
    <property type="molecule type" value="Genomic_DNA"/>
</dbReference>
<evidence type="ECO:0000313" key="10">
    <source>
        <dbReference type="Proteomes" id="UP000011083"/>
    </source>
</evidence>
<keyword evidence="3" id="KW-0175">Coiled coil</keyword>
<evidence type="ECO:0000313" key="9">
    <source>
        <dbReference type="EMBL" id="ELR19000.1"/>
    </source>
</evidence>
<feature type="compositionally biased region" description="Low complexity" evidence="7">
    <location>
        <begin position="192"/>
        <end position="203"/>
    </location>
</feature>
<dbReference type="GO" id="GO:0003677">
    <property type="term" value="F:DNA binding"/>
    <property type="evidence" value="ECO:0007669"/>
    <property type="project" value="UniProtKB-KW"/>
</dbReference>
<dbReference type="Pfam" id="PF02042">
    <property type="entry name" value="RWP-RK"/>
    <property type="match status" value="1"/>
</dbReference>
<evidence type="ECO:0000256" key="5">
    <source>
        <dbReference type="ARBA" id="ARBA00023163"/>
    </source>
</evidence>
<feature type="region of interest" description="Disordered" evidence="7">
    <location>
        <begin position="100"/>
        <end position="132"/>
    </location>
</feature>